<comment type="caution">
    <text evidence="5">The sequence shown here is derived from an EMBL/GenBank/DDBJ whole genome shotgun (WGS) entry which is preliminary data.</text>
</comment>
<feature type="region of interest" description="Disordered" evidence="3">
    <location>
        <begin position="309"/>
        <end position="343"/>
    </location>
</feature>
<protein>
    <submittedName>
        <fullName evidence="5">Stomatin/prohibitin-family membrane protease subunit YbbK</fullName>
    </submittedName>
</protein>
<sequence length="343" mass="36422">MDVNGTLIALVVLVLLAVLTAFKGIRTVPQGEAWTVERFGAFTRVLPPGLNLIIPYIDVIGRRMNVQETVLDIPEQAVITRDNANVSVDGVVYYRVMDPEKAAYQVQNLTQALTALAMTNIRAIIGEMDLDSALSSRDKINTHLLGVLDGATDPWGAKVTRVEIRKIEPPANLVIAMNTQMIAERERRATVMRAQGEREAAIARAQGEKEAQVLEAEGRLEAARRDAEARERLAEAEAAATRSVAAAAREGGEAALNYFIAERYIAAFGQLAGNPASKLVVVPMEASGLAGGIAGAVEMFRNATLPPMAAGPAVPGPAPGGAPRRGPVPETRPGPWTDPGAAP</sequence>
<dbReference type="SMART" id="SM00244">
    <property type="entry name" value="PHB"/>
    <property type="match status" value="1"/>
</dbReference>
<dbReference type="Pfam" id="PF16200">
    <property type="entry name" value="Band_7_C"/>
    <property type="match status" value="1"/>
</dbReference>
<dbReference type="PANTHER" id="PTHR43327:SF10">
    <property type="entry name" value="STOMATIN-LIKE PROTEIN 2, MITOCHONDRIAL"/>
    <property type="match status" value="1"/>
</dbReference>
<dbReference type="FunFam" id="3.30.479.30:FF:000004">
    <property type="entry name" value="Putative membrane protease family, stomatin"/>
    <property type="match status" value="1"/>
</dbReference>
<dbReference type="RefSeq" id="WP_109518488.1">
    <property type="nucleotide sequence ID" value="NZ_PDOA01000016.1"/>
</dbReference>
<dbReference type="OrthoDB" id="9809197at2"/>
<dbReference type="PANTHER" id="PTHR43327">
    <property type="entry name" value="STOMATIN-LIKE PROTEIN 2, MITOCHONDRIAL"/>
    <property type="match status" value="1"/>
</dbReference>
<dbReference type="AlphaFoldDB" id="A0A2U1V091"/>
<dbReference type="Proteomes" id="UP000245048">
    <property type="component" value="Unassembled WGS sequence"/>
</dbReference>
<feature type="domain" description="Band 7" evidence="4">
    <location>
        <begin position="23"/>
        <end position="181"/>
    </location>
</feature>
<evidence type="ECO:0000256" key="2">
    <source>
        <dbReference type="ARBA" id="ARBA00008164"/>
    </source>
</evidence>
<dbReference type="GO" id="GO:0005886">
    <property type="term" value="C:plasma membrane"/>
    <property type="evidence" value="ECO:0007669"/>
    <property type="project" value="UniProtKB-ARBA"/>
</dbReference>
<evidence type="ECO:0000256" key="3">
    <source>
        <dbReference type="SAM" id="MobiDB-lite"/>
    </source>
</evidence>
<dbReference type="SUPFAM" id="SSF117892">
    <property type="entry name" value="Band 7/SPFH domain"/>
    <property type="match status" value="1"/>
</dbReference>
<dbReference type="Pfam" id="PF01145">
    <property type="entry name" value="Band_7"/>
    <property type="match status" value="1"/>
</dbReference>
<keyword evidence="6" id="KW-1185">Reference proteome</keyword>
<dbReference type="InterPro" id="IPR001107">
    <property type="entry name" value="Band_7"/>
</dbReference>
<dbReference type="InterPro" id="IPR036013">
    <property type="entry name" value="Band_7/SPFH_dom_sf"/>
</dbReference>
<evidence type="ECO:0000313" key="5">
    <source>
        <dbReference type="EMBL" id="PWC27326.1"/>
    </source>
</evidence>
<dbReference type="CDD" id="cd08829">
    <property type="entry name" value="SPFH_paraslipin"/>
    <property type="match status" value="1"/>
</dbReference>
<gene>
    <name evidence="5" type="ORF">CR165_18830</name>
</gene>
<dbReference type="Gene3D" id="3.30.479.30">
    <property type="entry name" value="Band 7 domain"/>
    <property type="match status" value="1"/>
</dbReference>
<proteinExistence type="inferred from homology"/>
<dbReference type="PRINTS" id="PR00721">
    <property type="entry name" value="STOMATIN"/>
</dbReference>
<reference evidence="6" key="1">
    <citation type="submission" date="2017-10" db="EMBL/GenBank/DDBJ databases">
        <authorList>
            <person name="Toshchakov S.V."/>
            <person name="Goeva M.A."/>
        </authorList>
    </citation>
    <scope>NUCLEOTIDE SEQUENCE [LARGE SCALE GENOMIC DNA]</scope>
    <source>
        <strain evidence="6">JR1/69-1-13</strain>
    </source>
</reference>
<organism evidence="5 6">
    <name type="scientific">Teichococcus aestuarii</name>
    <dbReference type="NCBI Taxonomy" id="568898"/>
    <lineage>
        <taxon>Bacteria</taxon>
        <taxon>Pseudomonadati</taxon>
        <taxon>Pseudomonadota</taxon>
        <taxon>Alphaproteobacteria</taxon>
        <taxon>Acetobacterales</taxon>
        <taxon>Roseomonadaceae</taxon>
        <taxon>Roseomonas</taxon>
    </lineage>
</organism>
<dbReference type="GO" id="GO:0008233">
    <property type="term" value="F:peptidase activity"/>
    <property type="evidence" value="ECO:0007669"/>
    <property type="project" value="UniProtKB-KW"/>
</dbReference>
<dbReference type="InterPro" id="IPR032435">
    <property type="entry name" value="STML2-like_C"/>
</dbReference>
<comment type="similarity">
    <text evidence="2">Belongs to the band 7/mec-2 family.</text>
</comment>
<keyword evidence="5" id="KW-0378">Hydrolase</keyword>
<name>A0A2U1V091_9PROT</name>
<accession>A0A2U1V091</accession>
<dbReference type="InterPro" id="IPR001972">
    <property type="entry name" value="Stomatin_HflK_fam"/>
</dbReference>
<evidence type="ECO:0000256" key="1">
    <source>
        <dbReference type="ARBA" id="ARBA00004167"/>
    </source>
</evidence>
<comment type="subcellular location">
    <subcellularLocation>
        <location evidence="1">Membrane</location>
        <topology evidence="1">Single-pass membrane protein</topology>
    </subcellularLocation>
</comment>
<dbReference type="GO" id="GO:0098552">
    <property type="term" value="C:side of membrane"/>
    <property type="evidence" value="ECO:0007669"/>
    <property type="project" value="UniProtKB-ARBA"/>
</dbReference>
<dbReference type="InterPro" id="IPR050710">
    <property type="entry name" value="Band7/mec-2_domain"/>
</dbReference>
<dbReference type="GO" id="GO:0006508">
    <property type="term" value="P:proteolysis"/>
    <property type="evidence" value="ECO:0007669"/>
    <property type="project" value="UniProtKB-KW"/>
</dbReference>
<keyword evidence="5" id="KW-0645">Protease</keyword>
<evidence type="ECO:0000313" key="6">
    <source>
        <dbReference type="Proteomes" id="UP000245048"/>
    </source>
</evidence>
<evidence type="ECO:0000259" key="4">
    <source>
        <dbReference type="SMART" id="SM00244"/>
    </source>
</evidence>
<dbReference type="EMBL" id="PDOA01000016">
    <property type="protein sequence ID" value="PWC27326.1"/>
    <property type="molecule type" value="Genomic_DNA"/>
</dbReference>